<dbReference type="eggNOG" id="COG3956">
    <property type="taxonomic scope" value="Bacteria"/>
</dbReference>
<protein>
    <submittedName>
        <fullName evidence="2">MazG family protein</fullName>
    </submittedName>
</protein>
<accession>C8X4Y2</accession>
<dbReference type="STRING" id="485915.Dret_2195"/>
<dbReference type="PANTHER" id="PTHR30522:SF0">
    <property type="entry name" value="NUCLEOSIDE TRIPHOSPHATE PYROPHOSPHOHYDROLASE"/>
    <property type="match status" value="1"/>
</dbReference>
<dbReference type="CDD" id="cd11528">
    <property type="entry name" value="NTP-PPase_MazG_Nterm"/>
    <property type="match status" value="1"/>
</dbReference>
<evidence type="ECO:0000259" key="1">
    <source>
        <dbReference type="Pfam" id="PF03819"/>
    </source>
</evidence>
<evidence type="ECO:0000313" key="3">
    <source>
        <dbReference type="Proteomes" id="UP000001052"/>
    </source>
</evidence>
<dbReference type="GO" id="GO:0006203">
    <property type="term" value="P:dGTP catabolic process"/>
    <property type="evidence" value="ECO:0007669"/>
    <property type="project" value="TreeGrafter"/>
</dbReference>
<dbReference type="KEGG" id="drt:Dret_2195"/>
<dbReference type="GO" id="GO:0047429">
    <property type="term" value="F:nucleoside triphosphate diphosphatase activity"/>
    <property type="evidence" value="ECO:0007669"/>
    <property type="project" value="InterPro"/>
</dbReference>
<dbReference type="InterPro" id="IPR048015">
    <property type="entry name" value="NTP-PPase_MazG-like_N"/>
</dbReference>
<dbReference type="Gene3D" id="1.10.287.1080">
    <property type="entry name" value="MazG-like"/>
    <property type="match status" value="2"/>
</dbReference>
<dbReference type="RefSeq" id="WP_015752620.1">
    <property type="nucleotide sequence ID" value="NC_013223.1"/>
</dbReference>
<dbReference type="InterPro" id="IPR011551">
    <property type="entry name" value="NTP_PyrPHydrolase_MazG"/>
</dbReference>
<dbReference type="GO" id="GO:0046076">
    <property type="term" value="P:dTTP catabolic process"/>
    <property type="evidence" value="ECO:0007669"/>
    <property type="project" value="TreeGrafter"/>
</dbReference>
<dbReference type="GO" id="GO:0046052">
    <property type="term" value="P:UTP catabolic process"/>
    <property type="evidence" value="ECO:0007669"/>
    <property type="project" value="TreeGrafter"/>
</dbReference>
<gene>
    <name evidence="2" type="ordered locus">Dret_2195</name>
</gene>
<dbReference type="Proteomes" id="UP000001052">
    <property type="component" value="Chromosome"/>
</dbReference>
<dbReference type="PANTHER" id="PTHR30522">
    <property type="entry name" value="NUCLEOSIDE TRIPHOSPHATE PYROPHOSPHOHYDROLASE"/>
    <property type="match status" value="1"/>
</dbReference>
<evidence type="ECO:0000313" key="2">
    <source>
        <dbReference type="EMBL" id="ACV69479.1"/>
    </source>
</evidence>
<keyword evidence="3" id="KW-1185">Reference proteome</keyword>
<reference evidence="2 3" key="2">
    <citation type="journal article" date="2010" name="Stand. Genomic Sci.">
        <title>Complete genome sequence of Desulfohalobium retbaense type strain (HR(100)).</title>
        <authorList>
            <person name="Spring S."/>
            <person name="Nolan M."/>
            <person name="Lapidus A."/>
            <person name="Glavina Del Rio T."/>
            <person name="Copeland A."/>
            <person name="Tice H."/>
            <person name="Cheng J.F."/>
            <person name="Lucas S."/>
            <person name="Land M."/>
            <person name="Chen F."/>
            <person name="Bruce D."/>
            <person name="Goodwin L."/>
            <person name="Pitluck S."/>
            <person name="Ivanova N."/>
            <person name="Mavromatis K."/>
            <person name="Mikhailova N."/>
            <person name="Pati A."/>
            <person name="Chen A."/>
            <person name="Palaniappan K."/>
            <person name="Hauser L."/>
            <person name="Chang Y.J."/>
            <person name="Jeffries C.D."/>
            <person name="Munk C."/>
            <person name="Kiss H."/>
            <person name="Chain P."/>
            <person name="Han C."/>
            <person name="Brettin T."/>
            <person name="Detter J.C."/>
            <person name="Schuler E."/>
            <person name="Goker M."/>
            <person name="Rohde M."/>
            <person name="Bristow J."/>
            <person name="Eisen J.A."/>
            <person name="Markowitz V."/>
            <person name="Hugenholtz P."/>
            <person name="Kyrpides N.C."/>
            <person name="Klenk H.P."/>
        </authorList>
    </citation>
    <scope>NUCLEOTIDE SEQUENCE [LARGE SCALE GENOMIC DNA]</scope>
    <source>
        <strain evidence="2 3">DSM 5692</strain>
    </source>
</reference>
<organism evidence="2 3">
    <name type="scientific">Desulfohalobium retbaense (strain ATCC 49708 / DSM 5692 / JCM 16813 / HR100)</name>
    <dbReference type="NCBI Taxonomy" id="485915"/>
    <lineage>
        <taxon>Bacteria</taxon>
        <taxon>Pseudomonadati</taxon>
        <taxon>Thermodesulfobacteriota</taxon>
        <taxon>Desulfovibrionia</taxon>
        <taxon>Desulfovibrionales</taxon>
        <taxon>Desulfohalobiaceae</taxon>
        <taxon>Desulfohalobium</taxon>
    </lineage>
</organism>
<dbReference type="AlphaFoldDB" id="C8X4Y2"/>
<dbReference type="NCBIfam" id="TIGR00444">
    <property type="entry name" value="mazG"/>
    <property type="match status" value="1"/>
</dbReference>
<dbReference type="InterPro" id="IPR004518">
    <property type="entry name" value="MazG-like_dom"/>
</dbReference>
<dbReference type="NCBIfam" id="NF007113">
    <property type="entry name" value="PRK09562.1"/>
    <property type="match status" value="1"/>
</dbReference>
<dbReference type="GO" id="GO:0046047">
    <property type="term" value="P:TTP catabolic process"/>
    <property type="evidence" value="ECO:0007669"/>
    <property type="project" value="TreeGrafter"/>
</dbReference>
<dbReference type="GO" id="GO:0046061">
    <property type="term" value="P:dATP catabolic process"/>
    <property type="evidence" value="ECO:0007669"/>
    <property type="project" value="TreeGrafter"/>
</dbReference>
<dbReference type="CDD" id="cd11529">
    <property type="entry name" value="NTP-PPase_MazG_Cterm"/>
    <property type="match status" value="1"/>
</dbReference>
<reference evidence="3" key="1">
    <citation type="submission" date="2009-09" db="EMBL/GenBank/DDBJ databases">
        <title>The complete chromosome of Desulfohalobium retbaense DSM 5692.</title>
        <authorList>
            <consortium name="US DOE Joint Genome Institute (JGI-PGF)"/>
            <person name="Lucas S."/>
            <person name="Copeland A."/>
            <person name="Lapidus A."/>
            <person name="Glavina del Rio T."/>
            <person name="Dalin E."/>
            <person name="Tice H."/>
            <person name="Bruce D."/>
            <person name="Goodwin L."/>
            <person name="Pitluck S."/>
            <person name="Kyrpides N."/>
            <person name="Mavromatis K."/>
            <person name="Ivanova N."/>
            <person name="Mikhailova N."/>
            <person name="Munk A.C."/>
            <person name="Brettin T."/>
            <person name="Detter J.C."/>
            <person name="Han C."/>
            <person name="Tapia R."/>
            <person name="Larimer F."/>
            <person name="Land M."/>
            <person name="Hauser L."/>
            <person name="Markowitz V."/>
            <person name="Cheng J.-F."/>
            <person name="Hugenholtz P."/>
            <person name="Woyke T."/>
            <person name="Wu D."/>
            <person name="Spring S."/>
            <person name="Klenk H.-P."/>
            <person name="Eisen J.A."/>
        </authorList>
    </citation>
    <scope>NUCLEOTIDE SEQUENCE [LARGE SCALE GENOMIC DNA]</scope>
    <source>
        <strain evidence="3">DSM 5692</strain>
    </source>
</reference>
<dbReference type="HOGENOM" id="CLU_038356_0_1_7"/>
<dbReference type="InterPro" id="IPR048011">
    <property type="entry name" value="NTP-PPase_MazG-like_C"/>
</dbReference>
<dbReference type="EMBL" id="CP001734">
    <property type="protein sequence ID" value="ACV69479.1"/>
    <property type="molecule type" value="Genomic_DNA"/>
</dbReference>
<feature type="domain" description="NTP pyrophosphohydrolase MazG-like" evidence="1">
    <location>
        <begin position="27"/>
        <end position="100"/>
    </location>
</feature>
<dbReference type="OrthoDB" id="9808939at2"/>
<dbReference type="Pfam" id="PF03819">
    <property type="entry name" value="MazG"/>
    <property type="match status" value="1"/>
</dbReference>
<dbReference type="GO" id="GO:0046081">
    <property type="term" value="P:dUTP catabolic process"/>
    <property type="evidence" value="ECO:0007669"/>
    <property type="project" value="TreeGrafter"/>
</dbReference>
<dbReference type="SUPFAM" id="SSF101386">
    <property type="entry name" value="all-alpha NTP pyrophosphatases"/>
    <property type="match status" value="2"/>
</dbReference>
<name>C8X4Y2_DESRD</name>
<sequence length="270" mass="30765">MADASTPLLATIRELLGPGGCPWDKEQTPQSLCEYLIEECFELVEAVRAGDIEETEEELGDVFFLLYFMATLFEQRDAFTLNDIFQTNATKMRARHPHVFGDKSLESREDLFATWEKIKRREQKKKDKKAQGVFASLPSSLPPLTKAYRLHSKAARAGFTWGSLAELETHLHGEWQEWQEAKDTGSHEAMEQEFGDLLFTLVEMGRRHGLKANAALHKANQKFLRRFEAMEHLAAEQGEHIADLELEAQDTLWDQVKKTTPADEPTEQSG</sequence>
<proteinExistence type="predicted"/>